<gene>
    <name evidence="1" type="ORF">L1987_11248</name>
</gene>
<reference evidence="1 2" key="2">
    <citation type="journal article" date="2022" name="Mol. Ecol. Resour.">
        <title>The genomes of chicory, endive, great burdock and yacon provide insights into Asteraceae paleo-polyploidization history and plant inulin production.</title>
        <authorList>
            <person name="Fan W."/>
            <person name="Wang S."/>
            <person name="Wang H."/>
            <person name="Wang A."/>
            <person name="Jiang F."/>
            <person name="Liu H."/>
            <person name="Zhao H."/>
            <person name="Xu D."/>
            <person name="Zhang Y."/>
        </authorList>
    </citation>
    <scope>NUCLEOTIDE SEQUENCE [LARGE SCALE GENOMIC DNA]</scope>
    <source>
        <strain evidence="2">cv. Yunnan</strain>
        <tissue evidence="1">Leaves</tissue>
    </source>
</reference>
<accession>A0ACB9JBD5</accession>
<dbReference type="EMBL" id="CM042021">
    <property type="protein sequence ID" value="KAI3817457.1"/>
    <property type="molecule type" value="Genomic_DNA"/>
</dbReference>
<evidence type="ECO:0000313" key="1">
    <source>
        <dbReference type="EMBL" id="KAI3817457.1"/>
    </source>
</evidence>
<dbReference type="Proteomes" id="UP001056120">
    <property type="component" value="Linkage Group LG04"/>
</dbReference>
<organism evidence="1 2">
    <name type="scientific">Smallanthus sonchifolius</name>
    <dbReference type="NCBI Taxonomy" id="185202"/>
    <lineage>
        <taxon>Eukaryota</taxon>
        <taxon>Viridiplantae</taxon>
        <taxon>Streptophyta</taxon>
        <taxon>Embryophyta</taxon>
        <taxon>Tracheophyta</taxon>
        <taxon>Spermatophyta</taxon>
        <taxon>Magnoliopsida</taxon>
        <taxon>eudicotyledons</taxon>
        <taxon>Gunneridae</taxon>
        <taxon>Pentapetalae</taxon>
        <taxon>asterids</taxon>
        <taxon>campanulids</taxon>
        <taxon>Asterales</taxon>
        <taxon>Asteraceae</taxon>
        <taxon>Asteroideae</taxon>
        <taxon>Heliantheae alliance</taxon>
        <taxon>Millerieae</taxon>
        <taxon>Smallanthus</taxon>
    </lineage>
</organism>
<keyword evidence="2" id="KW-1185">Reference proteome</keyword>
<evidence type="ECO:0000313" key="2">
    <source>
        <dbReference type="Proteomes" id="UP001056120"/>
    </source>
</evidence>
<reference evidence="2" key="1">
    <citation type="journal article" date="2022" name="Mol. Ecol. Resour.">
        <title>The genomes of chicory, endive, great burdock and yacon provide insights into Asteraceae palaeo-polyploidization history and plant inulin production.</title>
        <authorList>
            <person name="Fan W."/>
            <person name="Wang S."/>
            <person name="Wang H."/>
            <person name="Wang A."/>
            <person name="Jiang F."/>
            <person name="Liu H."/>
            <person name="Zhao H."/>
            <person name="Xu D."/>
            <person name="Zhang Y."/>
        </authorList>
    </citation>
    <scope>NUCLEOTIDE SEQUENCE [LARGE SCALE GENOMIC DNA]</scope>
    <source>
        <strain evidence="2">cv. Yunnan</strain>
    </source>
</reference>
<sequence>MVVAQKLKESEITEQDSLLLTRNLLRIAIFNISYIRGLFPEKYFSDKGVPALEMKIKKLMPMDAESRRLIDWMEKGITKYLWVYDALQKKYLKTLMFCVCETAEGPMIEEYAFSFSYSNSDSQEVSMNVNRTGNKKRGETFKCNPTTEITPTQMKSSACKMVRTLIQLMRTLDKMPEEPVDYEPPFFRGCTEEEAQNAWTKNPLRMEVGNVNSKHFVLSLKVKSVLDPCEDDNVSLGGDSMQQDGDSEADSEASISDDEYIVAPIADDTQDPAEDEQQLNRVRDWIKSYHQENVDFTDVLSSFPDISLVLLEEITDKLVTEGVLVKTGNESFAIRRLRNLEYEFDAVKEETDARLAPGKKSLPTTGEDHMYMKALYHALPMSYITVSKLQSKLGGEANQVTVRKLMDKMTKEGYIESTNNRRLGKRVIHSDITKKKLAEVQKALDMDAMGEDTNEIHNKSNLSVNQAGTNCWDTSTLGGLHSIGSDLTRTKGRSDLHQNGSTFSDATVSRLRENGKNTPTSNSQPIASIESHAVAGADKGRIGNVNQDDKMDTVVCSGRSTLDKHSRKASTVKEPILQNSKRQKSQ</sequence>
<comment type="caution">
    <text evidence="1">The sequence shown here is derived from an EMBL/GenBank/DDBJ whole genome shotgun (WGS) entry which is preliminary data.</text>
</comment>
<protein>
    <submittedName>
        <fullName evidence="1">Uncharacterized protein</fullName>
    </submittedName>
</protein>
<proteinExistence type="predicted"/>
<name>A0ACB9JBD5_9ASTR</name>